<keyword evidence="8" id="KW-1185">Reference proteome</keyword>
<dbReference type="Proteomes" id="UP000230750">
    <property type="component" value="Unassembled WGS sequence"/>
</dbReference>
<protein>
    <recommendedName>
        <fullName evidence="2">beta-ketoacyl-[acyl-carrier-protein] synthase I</fullName>
        <ecNumber evidence="2">2.3.1.41</ecNumber>
    </recommendedName>
</protein>
<feature type="chain" id="PRO_5013856337" description="beta-ketoacyl-[acyl-carrier-protein] synthase I" evidence="5">
    <location>
        <begin position="25"/>
        <end position="355"/>
    </location>
</feature>
<gene>
    <name evidence="7" type="ORF">BSL78_02200</name>
</gene>
<dbReference type="CDD" id="cd00834">
    <property type="entry name" value="KAS_I_II"/>
    <property type="match status" value="1"/>
</dbReference>
<proteinExistence type="inferred from homology"/>
<dbReference type="GO" id="GO:0005739">
    <property type="term" value="C:mitochondrion"/>
    <property type="evidence" value="ECO:0007669"/>
    <property type="project" value="TreeGrafter"/>
</dbReference>
<sequence>MTKLVRTCSFLLLSEIIIFIPSQSLVNNLYLPGVVTPLGIGVSNVWSKLLQGKSGIGLLSGEKYEGIPSKGYRKVSPFFVPRILPNLTAGHIGIRYGFQLLLPCTPPGCHAVGDAMRFIRNGDAKVMVAGGAEACICPVAVAGFSSTKYNDRPQESSRPFDARRDGFVMAEGAAVLILEVWSAKEWNHAESRGANILAEILGYGDASHITAPRGDGFGAQRCMKAALRDARVRVEDVGYVNAHATSTPLGDEIENRAIKSVFGSHANNLAVSSTKGATGHLLGAAGALEAIFTVLACQHGQLPPTINLEETDDEFDLNYVPNKSQVWLGDGRRIGLTNSFGFGGTNASLCIGSVR</sequence>
<dbReference type="SUPFAM" id="SSF53901">
    <property type="entry name" value="Thiolase-like"/>
    <property type="match status" value="2"/>
</dbReference>
<evidence type="ECO:0000256" key="1">
    <source>
        <dbReference type="ARBA" id="ARBA00008467"/>
    </source>
</evidence>
<dbReference type="SMART" id="SM00825">
    <property type="entry name" value="PKS_KS"/>
    <property type="match status" value="1"/>
</dbReference>
<evidence type="ECO:0000313" key="8">
    <source>
        <dbReference type="Proteomes" id="UP000230750"/>
    </source>
</evidence>
<keyword evidence="5" id="KW-0732">Signal</keyword>
<dbReference type="OrthoDB" id="5334845at2759"/>
<dbReference type="FunFam" id="3.40.47.10:FF:000015">
    <property type="entry name" value="3-oxoacyl-[acyl-carrier-protein] synthase, mitochondrial"/>
    <property type="match status" value="1"/>
</dbReference>
<organism evidence="7 8">
    <name type="scientific">Stichopus japonicus</name>
    <name type="common">Sea cucumber</name>
    <dbReference type="NCBI Taxonomy" id="307972"/>
    <lineage>
        <taxon>Eukaryota</taxon>
        <taxon>Metazoa</taxon>
        <taxon>Echinodermata</taxon>
        <taxon>Eleutherozoa</taxon>
        <taxon>Echinozoa</taxon>
        <taxon>Holothuroidea</taxon>
        <taxon>Aspidochirotacea</taxon>
        <taxon>Aspidochirotida</taxon>
        <taxon>Stichopodidae</taxon>
        <taxon>Apostichopus</taxon>
    </lineage>
</organism>
<evidence type="ECO:0000313" key="7">
    <source>
        <dbReference type="EMBL" id="PIK60884.1"/>
    </source>
</evidence>
<evidence type="ECO:0000256" key="5">
    <source>
        <dbReference type="SAM" id="SignalP"/>
    </source>
</evidence>
<dbReference type="Pfam" id="PF00109">
    <property type="entry name" value="ketoacyl-synt"/>
    <property type="match status" value="1"/>
</dbReference>
<dbReference type="InterPro" id="IPR014031">
    <property type="entry name" value="Ketoacyl_synth_C"/>
</dbReference>
<comment type="similarity">
    <text evidence="1 4">Belongs to the thiolase-like superfamily. Beta-ketoacyl-ACP synthases family.</text>
</comment>
<dbReference type="EMBL" id="MRZV01000045">
    <property type="protein sequence ID" value="PIK60884.1"/>
    <property type="molecule type" value="Genomic_DNA"/>
</dbReference>
<dbReference type="InterPro" id="IPR016039">
    <property type="entry name" value="Thiolase-like"/>
</dbReference>
<evidence type="ECO:0000256" key="3">
    <source>
        <dbReference type="ARBA" id="ARBA00022679"/>
    </source>
</evidence>
<feature type="signal peptide" evidence="5">
    <location>
        <begin position="1"/>
        <end position="24"/>
    </location>
</feature>
<name>A0A2G8LKV8_STIJA</name>
<accession>A0A2G8LKV8</accession>
<comment type="caution">
    <text evidence="7">The sequence shown here is derived from an EMBL/GenBank/DDBJ whole genome shotgun (WGS) entry which is preliminary data.</text>
</comment>
<dbReference type="GO" id="GO:0006633">
    <property type="term" value="P:fatty acid biosynthetic process"/>
    <property type="evidence" value="ECO:0007669"/>
    <property type="project" value="TreeGrafter"/>
</dbReference>
<dbReference type="Pfam" id="PF02801">
    <property type="entry name" value="Ketoacyl-synt_C"/>
    <property type="match status" value="1"/>
</dbReference>
<dbReference type="GO" id="GO:0004315">
    <property type="term" value="F:3-oxoacyl-[acyl-carrier-protein] synthase activity"/>
    <property type="evidence" value="ECO:0007669"/>
    <property type="project" value="UniProtKB-EC"/>
</dbReference>
<dbReference type="PANTHER" id="PTHR11712">
    <property type="entry name" value="POLYKETIDE SYNTHASE-RELATED"/>
    <property type="match status" value="1"/>
</dbReference>
<evidence type="ECO:0000256" key="4">
    <source>
        <dbReference type="RuleBase" id="RU003694"/>
    </source>
</evidence>
<reference evidence="7 8" key="1">
    <citation type="journal article" date="2017" name="PLoS Biol.">
        <title>The sea cucumber genome provides insights into morphological evolution and visceral regeneration.</title>
        <authorList>
            <person name="Zhang X."/>
            <person name="Sun L."/>
            <person name="Yuan J."/>
            <person name="Sun Y."/>
            <person name="Gao Y."/>
            <person name="Zhang L."/>
            <person name="Li S."/>
            <person name="Dai H."/>
            <person name="Hamel J.F."/>
            <person name="Liu C."/>
            <person name="Yu Y."/>
            <person name="Liu S."/>
            <person name="Lin W."/>
            <person name="Guo K."/>
            <person name="Jin S."/>
            <person name="Xu P."/>
            <person name="Storey K.B."/>
            <person name="Huan P."/>
            <person name="Zhang T."/>
            <person name="Zhou Y."/>
            <person name="Zhang J."/>
            <person name="Lin C."/>
            <person name="Li X."/>
            <person name="Xing L."/>
            <person name="Huo D."/>
            <person name="Sun M."/>
            <person name="Wang L."/>
            <person name="Mercier A."/>
            <person name="Li F."/>
            <person name="Yang H."/>
            <person name="Xiang J."/>
        </authorList>
    </citation>
    <scope>NUCLEOTIDE SEQUENCE [LARGE SCALE GENOMIC DNA]</scope>
    <source>
        <strain evidence="7">Shaxun</strain>
        <tissue evidence="7">Muscle</tissue>
    </source>
</reference>
<dbReference type="EC" id="2.3.1.41" evidence="2"/>
<keyword evidence="3 4" id="KW-0808">Transferase</keyword>
<dbReference type="AlphaFoldDB" id="A0A2G8LKV8"/>
<dbReference type="Gene3D" id="3.40.47.10">
    <property type="match status" value="1"/>
</dbReference>
<feature type="domain" description="Ketosynthase family 3 (KS3)" evidence="6">
    <location>
        <begin position="1"/>
        <end position="353"/>
    </location>
</feature>
<dbReference type="PANTHER" id="PTHR11712:SF336">
    <property type="entry name" value="3-OXOACYL-[ACYL-CARRIER-PROTEIN] SYNTHASE, MITOCHONDRIAL"/>
    <property type="match status" value="1"/>
</dbReference>
<evidence type="ECO:0000256" key="2">
    <source>
        <dbReference type="ARBA" id="ARBA00013191"/>
    </source>
</evidence>
<dbReference type="InterPro" id="IPR000794">
    <property type="entry name" value="Beta-ketoacyl_synthase"/>
</dbReference>
<evidence type="ECO:0000259" key="6">
    <source>
        <dbReference type="PROSITE" id="PS52004"/>
    </source>
</evidence>
<dbReference type="InterPro" id="IPR014030">
    <property type="entry name" value="Ketoacyl_synth_N"/>
</dbReference>
<dbReference type="STRING" id="307972.A0A2G8LKV8"/>
<dbReference type="InterPro" id="IPR020841">
    <property type="entry name" value="PKS_Beta-ketoAc_synthase_dom"/>
</dbReference>
<dbReference type="PROSITE" id="PS52004">
    <property type="entry name" value="KS3_2"/>
    <property type="match status" value="1"/>
</dbReference>